<dbReference type="OMA" id="SINMEFV"/>
<feature type="compositionally biased region" description="Basic and acidic residues" evidence="1">
    <location>
        <begin position="181"/>
        <end position="198"/>
    </location>
</feature>
<accession>A0A087SY81</accession>
<feature type="compositionally biased region" description="Basic residues" evidence="1">
    <location>
        <begin position="354"/>
        <end position="364"/>
    </location>
</feature>
<keyword evidence="2" id="KW-0472">Membrane</keyword>
<feature type="compositionally biased region" description="Basic and acidic residues" evidence="1">
    <location>
        <begin position="275"/>
        <end position="285"/>
    </location>
</feature>
<protein>
    <submittedName>
        <fullName evidence="3">Uncharacterized protein</fullName>
    </submittedName>
</protein>
<reference evidence="3 4" key="1">
    <citation type="submission" date="2013-11" db="EMBL/GenBank/DDBJ databases">
        <title>Genome sequencing of Stegodyphus mimosarum.</title>
        <authorList>
            <person name="Bechsgaard J."/>
        </authorList>
    </citation>
    <scope>NUCLEOTIDE SEQUENCE [LARGE SCALE GENOMIC DNA]</scope>
</reference>
<feature type="transmembrane region" description="Helical" evidence="2">
    <location>
        <begin position="12"/>
        <end position="34"/>
    </location>
</feature>
<keyword evidence="2" id="KW-0812">Transmembrane</keyword>
<feature type="compositionally biased region" description="Basic and acidic residues" evidence="1">
    <location>
        <begin position="89"/>
        <end position="98"/>
    </location>
</feature>
<dbReference type="EMBL" id="KK112501">
    <property type="protein sequence ID" value="KFM57820.1"/>
    <property type="molecule type" value="Genomic_DNA"/>
</dbReference>
<evidence type="ECO:0000313" key="4">
    <source>
        <dbReference type="Proteomes" id="UP000054359"/>
    </source>
</evidence>
<feature type="compositionally biased region" description="Basic and acidic residues" evidence="1">
    <location>
        <begin position="209"/>
        <end position="219"/>
    </location>
</feature>
<evidence type="ECO:0000256" key="2">
    <source>
        <dbReference type="SAM" id="Phobius"/>
    </source>
</evidence>
<proteinExistence type="predicted"/>
<feature type="non-terminal residue" evidence="3">
    <location>
        <position position="364"/>
    </location>
</feature>
<dbReference type="OrthoDB" id="6433207at2759"/>
<feature type="compositionally biased region" description="Basic and acidic residues" evidence="1">
    <location>
        <begin position="232"/>
        <end position="267"/>
    </location>
</feature>
<dbReference type="AlphaFoldDB" id="A0A087SY81"/>
<dbReference type="STRING" id="407821.A0A087SY81"/>
<gene>
    <name evidence="3" type="ORF">X975_19167</name>
</gene>
<keyword evidence="4" id="KW-1185">Reference proteome</keyword>
<evidence type="ECO:0000313" key="3">
    <source>
        <dbReference type="EMBL" id="KFM57820.1"/>
    </source>
</evidence>
<feature type="region of interest" description="Disordered" evidence="1">
    <location>
        <begin position="345"/>
        <end position="364"/>
    </location>
</feature>
<dbReference type="Proteomes" id="UP000054359">
    <property type="component" value="Unassembled WGS sequence"/>
</dbReference>
<keyword evidence="2" id="KW-1133">Transmembrane helix</keyword>
<evidence type="ECO:0000256" key="1">
    <source>
        <dbReference type="SAM" id="MobiDB-lite"/>
    </source>
</evidence>
<feature type="region of interest" description="Disordered" evidence="1">
    <location>
        <begin position="45"/>
        <end position="339"/>
    </location>
</feature>
<feature type="compositionally biased region" description="Polar residues" evidence="1">
    <location>
        <begin position="329"/>
        <end position="339"/>
    </location>
</feature>
<feature type="compositionally biased region" description="Basic and acidic residues" evidence="1">
    <location>
        <begin position="160"/>
        <end position="172"/>
    </location>
</feature>
<sequence>MFNSINMEFVQALNPLYAVPIVAVIICAFIVYAFGFKSPVQPPSFDGIEEDKKYSKKRKGKDTQKGKLLQNGKLNGNAVNKNVAVPSGKKKDASEKHSPSGKAVTPEKSSVVEKKASKKSRAQNEKKTVVEKKKESISNDDMNDGEWVQLVSKKGRKNRKKDEILTAEKQPDTSKSNKMTDANKSDESNAEELPKKSEAVATDSVAIDQKQDSELENEKNVQSSADLISASEEPKIQDVAKETIHLEKEFPKESIAKESKALEEGNKTKKKKKKNVESIHPEKDPVTSISDSSAVQVIPEISSSQDNSASNVVNASEYPKVASGKAESEQTTTSKSSNVVFDELEGLYPEAKDQKKKKRVRRDH</sequence>
<name>A0A087SY81_STEMI</name>
<feature type="compositionally biased region" description="Polar residues" evidence="1">
    <location>
        <begin position="287"/>
        <end position="314"/>
    </location>
</feature>
<feature type="compositionally biased region" description="Basic and acidic residues" evidence="1">
    <location>
        <begin position="122"/>
        <end position="137"/>
    </location>
</feature>
<organism evidence="3 4">
    <name type="scientific">Stegodyphus mimosarum</name>
    <name type="common">African social velvet spider</name>
    <dbReference type="NCBI Taxonomy" id="407821"/>
    <lineage>
        <taxon>Eukaryota</taxon>
        <taxon>Metazoa</taxon>
        <taxon>Ecdysozoa</taxon>
        <taxon>Arthropoda</taxon>
        <taxon>Chelicerata</taxon>
        <taxon>Arachnida</taxon>
        <taxon>Araneae</taxon>
        <taxon>Araneomorphae</taxon>
        <taxon>Entelegynae</taxon>
        <taxon>Eresoidea</taxon>
        <taxon>Eresidae</taxon>
        <taxon>Stegodyphus</taxon>
    </lineage>
</organism>